<keyword evidence="5 7" id="KW-0472">Membrane</keyword>
<name>A0A3B3R899_9TELE</name>
<dbReference type="Proteomes" id="UP000261540">
    <property type="component" value="Unplaced"/>
</dbReference>
<evidence type="ECO:0000256" key="7">
    <source>
        <dbReference type="SAM" id="Phobius"/>
    </source>
</evidence>
<evidence type="ECO:0000256" key="5">
    <source>
        <dbReference type="ARBA" id="ARBA00023136"/>
    </source>
</evidence>
<feature type="region of interest" description="Disordered" evidence="6">
    <location>
        <begin position="1"/>
        <end position="33"/>
    </location>
</feature>
<accession>A0A3B3R899</accession>
<dbReference type="AlphaFoldDB" id="A0A3B3R899"/>
<organism evidence="10 11">
    <name type="scientific">Paramormyrops kingsleyae</name>
    <dbReference type="NCBI Taxonomy" id="1676925"/>
    <lineage>
        <taxon>Eukaryota</taxon>
        <taxon>Metazoa</taxon>
        <taxon>Chordata</taxon>
        <taxon>Craniata</taxon>
        <taxon>Vertebrata</taxon>
        <taxon>Euteleostomi</taxon>
        <taxon>Actinopterygii</taxon>
        <taxon>Neopterygii</taxon>
        <taxon>Teleostei</taxon>
        <taxon>Osteoglossocephala</taxon>
        <taxon>Osteoglossomorpha</taxon>
        <taxon>Osteoglossiformes</taxon>
        <taxon>Mormyridae</taxon>
        <taxon>Paramormyrops</taxon>
    </lineage>
</organism>
<dbReference type="CTD" id="113277"/>
<dbReference type="KEGG" id="pki:111845151"/>
<evidence type="ECO:0000256" key="3">
    <source>
        <dbReference type="ARBA" id="ARBA00022692"/>
    </source>
</evidence>
<sequence length="244" mass="27386">MGVSFGQKHSSPEEEKDVPVLDKARRASRRDYGSIGGEDSLDCPTCQGTGRIPRGLEKKLVAVIPCSDQRLKPPQTKRYVCISVLLCLVVCMLVLFFLFPRTVSLSPMAIKSVLVYFSPATVNMTVKNIINISNENFVTVEAHNLDLQVLIVDTIVGKFKISNVTTVKPRSVKPYEYDILVSIDDPGLNEYCRKTSIRIHTLFLHLQIKMTVYYLAHSEQLSLDTYEYVDCGTNTTVPHIIQAM</sequence>
<dbReference type="InterPro" id="IPR048511">
    <property type="entry name" value="TMEM106_N"/>
</dbReference>
<evidence type="ECO:0000256" key="1">
    <source>
        <dbReference type="ARBA" id="ARBA00004308"/>
    </source>
</evidence>
<dbReference type="Pfam" id="PF21002">
    <property type="entry name" value="TMEM106_N"/>
    <property type="match status" value="1"/>
</dbReference>
<protein>
    <submittedName>
        <fullName evidence="10">Transmembrane protein 106A</fullName>
    </submittedName>
</protein>
<evidence type="ECO:0000313" key="11">
    <source>
        <dbReference type="Proteomes" id="UP000261540"/>
    </source>
</evidence>
<evidence type="ECO:0000259" key="8">
    <source>
        <dbReference type="Pfam" id="PF07092"/>
    </source>
</evidence>
<comment type="subcellular location">
    <subcellularLocation>
        <location evidence="1">Endomembrane system</location>
    </subcellularLocation>
</comment>
<comment type="similarity">
    <text evidence="2">Belongs to the TMEM106 family.</text>
</comment>
<dbReference type="Pfam" id="PF07092">
    <property type="entry name" value="TMEM106"/>
    <property type="match status" value="1"/>
</dbReference>
<keyword evidence="3 7" id="KW-0812">Transmembrane</keyword>
<dbReference type="OrthoDB" id="508875at2759"/>
<evidence type="ECO:0000313" key="10">
    <source>
        <dbReference type="Ensembl" id="ENSPKIP00000014598.1"/>
    </source>
</evidence>
<feature type="domain" description="Transmembrane protein 106 N-terminal" evidence="9">
    <location>
        <begin position="22"/>
        <end position="77"/>
    </location>
</feature>
<evidence type="ECO:0000259" key="9">
    <source>
        <dbReference type="Pfam" id="PF21002"/>
    </source>
</evidence>
<keyword evidence="11" id="KW-1185">Reference proteome</keyword>
<dbReference type="Ensembl" id="ENSPKIT00000039048.1">
    <property type="protein sequence ID" value="ENSPKIP00000014598.1"/>
    <property type="gene ID" value="ENSPKIG00000001622.1"/>
</dbReference>
<dbReference type="InterPro" id="IPR009790">
    <property type="entry name" value="TMEM106"/>
</dbReference>
<keyword evidence="4 7" id="KW-1133">Transmembrane helix</keyword>
<evidence type="ECO:0000256" key="6">
    <source>
        <dbReference type="SAM" id="MobiDB-lite"/>
    </source>
</evidence>
<dbReference type="STRING" id="1676925.ENSPKIP00000014598"/>
<dbReference type="GO" id="GO:0012505">
    <property type="term" value="C:endomembrane system"/>
    <property type="evidence" value="ECO:0007669"/>
    <property type="project" value="UniProtKB-SubCell"/>
</dbReference>
<reference evidence="10" key="1">
    <citation type="submission" date="2025-08" db="UniProtKB">
        <authorList>
            <consortium name="Ensembl"/>
        </authorList>
    </citation>
    <scope>IDENTIFICATION</scope>
</reference>
<evidence type="ECO:0000256" key="2">
    <source>
        <dbReference type="ARBA" id="ARBA00008111"/>
    </source>
</evidence>
<feature type="compositionally biased region" description="Basic and acidic residues" evidence="6">
    <location>
        <begin position="10"/>
        <end position="32"/>
    </location>
</feature>
<evidence type="ECO:0000256" key="4">
    <source>
        <dbReference type="ARBA" id="ARBA00022989"/>
    </source>
</evidence>
<feature type="domain" description="Transmembrane protein 106 C-terminal" evidence="8">
    <location>
        <begin position="100"/>
        <end position="236"/>
    </location>
</feature>
<dbReference type="GeneTree" id="ENSGT00940000166248"/>
<dbReference type="PANTHER" id="PTHR28556:SF6">
    <property type="entry name" value="TRANSMEMBRANE PROTEIN 106A"/>
    <property type="match status" value="1"/>
</dbReference>
<reference evidence="10" key="2">
    <citation type="submission" date="2025-09" db="UniProtKB">
        <authorList>
            <consortium name="Ensembl"/>
        </authorList>
    </citation>
    <scope>IDENTIFICATION</scope>
</reference>
<dbReference type="InterPro" id="IPR048509">
    <property type="entry name" value="TMEM106_C"/>
</dbReference>
<feature type="transmembrane region" description="Helical" evidence="7">
    <location>
        <begin position="79"/>
        <end position="99"/>
    </location>
</feature>
<proteinExistence type="inferred from homology"/>
<dbReference type="PANTHER" id="PTHR28556">
    <property type="entry name" value="TRANSMEMBRANE PROTEIN 106B"/>
    <property type="match status" value="1"/>
</dbReference>